<feature type="transmembrane region" description="Helical" evidence="1">
    <location>
        <begin position="12"/>
        <end position="33"/>
    </location>
</feature>
<gene>
    <name evidence="2" type="ORF">ACFQY8_01270</name>
</gene>
<keyword evidence="1" id="KW-1133">Transmembrane helix</keyword>
<proteinExistence type="predicted"/>
<dbReference type="EMBL" id="JBHTHQ010000010">
    <property type="protein sequence ID" value="MFD0704383.1"/>
    <property type="molecule type" value="Genomic_DNA"/>
</dbReference>
<keyword evidence="3" id="KW-1185">Reference proteome</keyword>
<feature type="transmembrane region" description="Helical" evidence="1">
    <location>
        <begin position="53"/>
        <end position="73"/>
    </location>
</feature>
<sequence length="137" mass="15288">MGNGSRPFATAKVTIELLAFVIISVFSSVWLYSYKAHWLPDTILTLFGSTTWLIPWLLLLACSIWFIVTVRFVGRAFVAVSVTDLLLRLGIFALGIVGFNIPPDIENSAQVINSVLDVVVIVLVVWWIVKPKLSRNK</sequence>
<dbReference type="Proteomes" id="UP001597036">
    <property type="component" value="Unassembled WGS sequence"/>
</dbReference>
<keyword evidence="1" id="KW-0472">Membrane</keyword>
<comment type="caution">
    <text evidence="2">The sequence shown here is derived from an EMBL/GenBank/DDBJ whole genome shotgun (WGS) entry which is preliminary data.</text>
</comment>
<accession>A0ABW2Y5U7</accession>
<organism evidence="2 3">
    <name type="scientific">Alloscardovia venturai</name>
    <dbReference type="NCBI Taxonomy" id="1769421"/>
    <lineage>
        <taxon>Bacteria</taxon>
        <taxon>Bacillati</taxon>
        <taxon>Actinomycetota</taxon>
        <taxon>Actinomycetes</taxon>
        <taxon>Bifidobacteriales</taxon>
        <taxon>Bifidobacteriaceae</taxon>
        <taxon>Alloscardovia</taxon>
    </lineage>
</organism>
<protein>
    <submittedName>
        <fullName evidence="2">Uncharacterized protein</fullName>
    </submittedName>
</protein>
<name>A0ABW2Y5U7_9BIFI</name>
<dbReference type="RefSeq" id="WP_377937830.1">
    <property type="nucleotide sequence ID" value="NZ_JBHTHQ010000010.1"/>
</dbReference>
<evidence type="ECO:0000313" key="2">
    <source>
        <dbReference type="EMBL" id="MFD0704383.1"/>
    </source>
</evidence>
<feature type="transmembrane region" description="Helical" evidence="1">
    <location>
        <begin position="108"/>
        <end position="129"/>
    </location>
</feature>
<reference evidence="3" key="1">
    <citation type="journal article" date="2019" name="Int. J. Syst. Evol. Microbiol.">
        <title>The Global Catalogue of Microorganisms (GCM) 10K type strain sequencing project: providing services to taxonomists for standard genome sequencing and annotation.</title>
        <authorList>
            <consortium name="The Broad Institute Genomics Platform"/>
            <consortium name="The Broad Institute Genome Sequencing Center for Infectious Disease"/>
            <person name="Wu L."/>
            <person name="Ma J."/>
        </authorList>
    </citation>
    <scope>NUCLEOTIDE SEQUENCE [LARGE SCALE GENOMIC DNA]</scope>
    <source>
        <strain evidence="3">CCM 8604</strain>
    </source>
</reference>
<evidence type="ECO:0000256" key="1">
    <source>
        <dbReference type="SAM" id="Phobius"/>
    </source>
</evidence>
<evidence type="ECO:0000313" key="3">
    <source>
        <dbReference type="Proteomes" id="UP001597036"/>
    </source>
</evidence>
<keyword evidence="1" id="KW-0812">Transmembrane</keyword>
<feature type="transmembrane region" description="Helical" evidence="1">
    <location>
        <begin position="85"/>
        <end position="102"/>
    </location>
</feature>